<feature type="region of interest" description="Disordered" evidence="1">
    <location>
        <begin position="364"/>
        <end position="505"/>
    </location>
</feature>
<gene>
    <name evidence="2" type="ORF">EK21DRAFT_110215</name>
</gene>
<reference evidence="2" key="1">
    <citation type="journal article" date="2020" name="Stud. Mycol.">
        <title>101 Dothideomycetes genomes: a test case for predicting lifestyles and emergence of pathogens.</title>
        <authorList>
            <person name="Haridas S."/>
            <person name="Albert R."/>
            <person name="Binder M."/>
            <person name="Bloem J."/>
            <person name="Labutti K."/>
            <person name="Salamov A."/>
            <person name="Andreopoulos B."/>
            <person name="Baker S."/>
            <person name="Barry K."/>
            <person name="Bills G."/>
            <person name="Bluhm B."/>
            <person name="Cannon C."/>
            <person name="Castanera R."/>
            <person name="Culley D."/>
            <person name="Daum C."/>
            <person name="Ezra D."/>
            <person name="Gonzalez J."/>
            <person name="Henrissat B."/>
            <person name="Kuo A."/>
            <person name="Liang C."/>
            <person name="Lipzen A."/>
            <person name="Lutzoni F."/>
            <person name="Magnuson J."/>
            <person name="Mondo S."/>
            <person name="Nolan M."/>
            <person name="Ohm R."/>
            <person name="Pangilinan J."/>
            <person name="Park H.-J."/>
            <person name="Ramirez L."/>
            <person name="Alfaro M."/>
            <person name="Sun H."/>
            <person name="Tritt A."/>
            <person name="Yoshinaga Y."/>
            <person name="Zwiers L.-H."/>
            <person name="Turgeon B."/>
            <person name="Goodwin S."/>
            <person name="Spatafora J."/>
            <person name="Crous P."/>
            <person name="Grigoriev I."/>
        </authorList>
    </citation>
    <scope>NUCLEOTIDE SEQUENCE</scope>
    <source>
        <strain evidence="2">CBS 110217</strain>
    </source>
</reference>
<feature type="compositionally biased region" description="Polar residues" evidence="1">
    <location>
        <begin position="492"/>
        <end position="505"/>
    </location>
</feature>
<proteinExistence type="predicted"/>
<evidence type="ECO:0000256" key="1">
    <source>
        <dbReference type="SAM" id="MobiDB-lite"/>
    </source>
</evidence>
<feature type="compositionally biased region" description="Basic and acidic residues" evidence="1">
    <location>
        <begin position="230"/>
        <end position="243"/>
    </location>
</feature>
<keyword evidence="3" id="KW-1185">Reference proteome</keyword>
<dbReference type="AlphaFoldDB" id="A0A9P4HFW5"/>
<protein>
    <submittedName>
        <fullName evidence="2">Uncharacterized protein</fullName>
    </submittedName>
</protein>
<evidence type="ECO:0000313" key="2">
    <source>
        <dbReference type="EMBL" id="KAF2032271.1"/>
    </source>
</evidence>
<dbReference type="EMBL" id="ML978174">
    <property type="protein sequence ID" value="KAF2032271.1"/>
    <property type="molecule type" value="Genomic_DNA"/>
</dbReference>
<comment type="caution">
    <text evidence="2">The sequence shown here is derived from an EMBL/GenBank/DDBJ whole genome shotgun (WGS) entry which is preliminary data.</text>
</comment>
<feature type="compositionally biased region" description="Polar residues" evidence="1">
    <location>
        <begin position="445"/>
        <end position="459"/>
    </location>
</feature>
<name>A0A9P4HFW5_9PLEO</name>
<dbReference type="Proteomes" id="UP000799777">
    <property type="component" value="Unassembled WGS sequence"/>
</dbReference>
<organism evidence="2 3">
    <name type="scientific">Setomelanomma holmii</name>
    <dbReference type="NCBI Taxonomy" id="210430"/>
    <lineage>
        <taxon>Eukaryota</taxon>
        <taxon>Fungi</taxon>
        <taxon>Dikarya</taxon>
        <taxon>Ascomycota</taxon>
        <taxon>Pezizomycotina</taxon>
        <taxon>Dothideomycetes</taxon>
        <taxon>Pleosporomycetidae</taxon>
        <taxon>Pleosporales</taxon>
        <taxon>Pleosporineae</taxon>
        <taxon>Phaeosphaeriaceae</taxon>
        <taxon>Setomelanomma</taxon>
    </lineage>
</organism>
<evidence type="ECO:0000313" key="3">
    <source>
        <dbReference type="Proteomes" id="UP000799777"/>
    </source>
</evidence>
<accession>A0A9P4HFW5</accession>
<feature type="region of interest" description="Disordered" evidence="1">
    <location>
        <begin position="213"/>
        <end position="243"/>
    </location>
</feature>
<sequence>MKGHVNNFVNLGQLYSRAPWATLLATKPAQSSKNSVNLGRLYEPIGASKKRPLGWAYFDDGSVYVHPRDYLDHDTFEARMKVFEHFVLNPSPNLQATRKSDHEKRRLIVVGLDRLSPRNRNSLRLLARNAEDSERLSTATQPYERVLLTLDSTATRPESASFKDIPPLNMEHRQDIRQALQNFRGTLMDGVLQPNVRLGNGLLLKPEPYMKLAHQQRMRRPGTKGGSLPKRREAGDESSHDIPLKLLDQLGVHKSGRRPSPSAVQQEVLDRREAEVAQREWDLIRLQHGLLLRSTNEHNQFQLGKETPCRIQKERSPRVASGAIGSEHGLKAAQLEAKERELAHREEILRWKRRTWWLEQKLQEASKQATRGRTKSPRRSIVAAQTRKEPRNDPTPRAGGSGPNIESRGDATPFYDFDLDEAAATQPRSSTEGAVTVRTREEQQELSARQGSNLGTDMRSTGDAFLFDDFDLDEATTPQPPRTSRSRIALPTRQTLQARGSSDLG</sequence>
<dbReference type="OrthoDB" id="3800277at2759"/>